<name>A0A0N4Z5Q1_PARTI</name>
<evidence type="ECO:0000256" key="1">
    <source>
        <dbReference type="SAM" id="SignalP"/>
    </source>
</evidence>
<dbReference type="Proteomes" id="UP000038045">
    <property type="component" value="Unplaced"/>
</dbReference>
<evidence type="ECO:0000313" key="2">
    <source>
        <dbReference type="Proteomes" id="UP000038045"/>
    </source>
</evidence>
<accession>A0A0N4Z5Q1</accession>
<proteinExistence type="predicted"/>
<reference evidence="3" key="1">
    <citation type="submission" date="2017-02" db="UniProtKB">
        <authorList>
            <consortium name="WormBaseParasite"/>
        </authorList>
    </citation>
    <scope>IDENTIFICATION</scope>
</reference>
<keyword evidence="1" id="KW-0732">Signal</keyword>
<protein>
    <submittedName>
        <fullName evidence="3">ZP domain-containing protein</fullName>
    </submittedName>
</protein>
<organism evidence="2 3">
    <name type="scientific">Parastrongyloides trichosuri</name>
    <name type="common">Possum-specific nematode worm</name>
    <dbReference type="NCBI Taxonomy" id="131310"/>
    <lineage>
        <taxon>Eukaryota</taxon>
        <taxon>Metazoa</taxon>
        <taxon>Ecdysozoa</taxon>
        <taxon>Nematoda</taxon>
        <taxon>Chromadorea</taxon>
        <taxon>Rhabditida</taxon>
        <taxon>Tylenchina</taxon>
        <taxon>Panagrolaimomorpha</taxon>
        <taxon>Strongyloidoidea</taxon>
        <taxon>Strongyloididae</taxon>
        <taxon>Parastrongyloides</taxon>
    </lineage>
</organism>
<dbReference type="WBParaSite" id="PTRK_0000244300.1">
    <property type="protein sequence ID" value="PTRK_0000244300.1"/>
    <property type="gene ID" value="PTRK_0000244300"/>
</dbReference>
<feature type="chain" id="PRO_5005891145" evidence="1">
    <location>
        <begin position="26"/>
        <end position="157"/>
    </location>
</feature>
<keyword evidence="2" id="KW-1185">Reference proteome</keyword>
<evidence type="ECO:0000313" key="3">
    <source>
        <dbReference type="WBParaSite" id="PTRK_0000244300.1"/>
    </source>
</evidence>
<dbReference type="AlphaFoldDB" id="A0A0N4Z5Q1"/>
<sequence length="157" mass="18223">MIASIKFFALYLFIIILLKNKVINGAKYCYSGKVYANFELYFQCNGSPYTPKSVIVMRCLDQGVFGNRYDQWKIVFPTKESYHFQLTSTDNAASKFFLKTYVYHNCTGKAPSSEEYECTLFRPNDNSLNCNKYGHEQFSVADLHQTSESFKCDNYFV</sequence>
<feature type="signal peptide" evidence="1">
    <location>
        <begin position="1"/>
        <end position="25"/>
    </location>
</feature>